<accession>A0AAV5KMS2</accession>
<dbReference type="AlphaFoldDB" id="A0AAV5KMS2"/>
<sequence length="51" mass="5819">MADYEVPDPPPPPGSPPSLRRLLALPHENVWRRITDKDCRSLFGIMFSKTL</sequence>
<dbReference type="Proteomes" id="UP001054252">
    <property type="component" value="Unassembled WGS sequence"/>
</dbReference>
<dbReference type="EMBL" id="BPVZ01000070">
    <property type="protein sequence ID" value="GKV25923.1"/>
    <property type="molecule type" value="Genomic_DNA"/>
</dbReference>
<feature type="region of interest" description="Disordered" evidence="1">
    <location>
        <begin position="1"/>
        <end position="20"/>
    </location>
</feature>
<comment type="caution">
    <text evidence="2">The sequence shown here is derived from an EMBL/GenBank/DDBJ whole genome shotgun (WGS) entry which is preliminary data.</text>
</comment>
<feature type="compositionally biased region" description="Pro residues" evidence="1">
    <location>
        <begin position="7"/>
        <end position="16"/>
    </location>
</feature>
<proteinExistence type="predicted"/>
<protein>
    <submittedName>
        <fullName evidence="2">Uncharacterized protein</fullName>
    </submittedName>
</protein>
<name>A0AAV5KMS2_9ROSI</name>
<gene>
    <name evidence="2" type="ORF">SLEP1_g35297</name>
</gene>
<evidence type="ECO:0000256" key="1">
    <source>
        <dbReference type="SAM" id="MobiDB-lite"/>
    </source>
</evidence>
<reference evidence="2 3" key="1">
    <citation type="journal article" date="2021" name="Commun. Biol.">
        <title>The genome of Shorea leprosula (Dipterocarpaceae) highlights the ecological relevance of drought in aseasonal tropical rainforests.</title>
        <authorList>
            <person name="Ng K.K.S."/>
            <person name="Kobayashi M.J."/>
            <person name="Fawcett J.A."/>
            <person name="Hatakeyama M."/>
            <person name="Paape T."/>
            <person name="Ng C.H."/>
            <person name="Ang C.C."/>
            <person name="Tnah L.H."/>
            <person name="Lee C.T."/>
            <person name="Nishiyama T."/>
            <person name="Sese J."/>
            <person name="O'Brien M.J."/>
            <person name="Copetti D."/>
            <person name="Mohd Noor M.I."/>
            <person name="Ong R.C."/>
            <person name="Putra M."/>
            <person name="Sireger I.Z."/>
            <person name="Indrioko S."/>
            <person name="Kosugi Y."/>
            <person name="Izuno A."/>
            <person name="Isagi Y."/>
            <person name="Lee S.L."/>
            <person name="Shimizu K.K."/>
        </authorList>
    </citation>
    <scope>NUCLEOTIDE SEQUENCE [LARGE SCALE GENOMIC DNA]</scope>
    <source>
        <strain evidence="2">214</strain>
    </source>
</reference>
<organism evidence="2 3">
    <name type="scientific">Rubroshorea leprosula</name>
    <dbReference type="NCBI Taxonomy" id="152421"/>
    <lineage>
        <taxon>Eukaryota</taxon>
        <taxon>Viridiplantae</taxon>
        <taxon>Streptophyta</taxon>
        <taxon>Embryophyta</taxon>
        <taxon>Tracheophyta</taxon>
        <taxon>Spermatophyta</taxon>
        <taxon>Magnoliopsida</taxon>
        <taxon>eudicotyledons</taxon>
        <taxon>Gunneridae</taxon>
        <taxon>Pentapetalae</taxon>
        <taxon>rosids</taxon>
        <taxon>malvids</taxon>
        <taxon>Malvales</taxon>
        <taxon>Dipterocarpaceae</taxon>
        <taxon>Rubroshorea</taxon>
    </lineage>
</organism>
<keyword evidence="3" id="KW-1185">Reference proteome</keyword>
<evidence type="ECO:0000313" key="2">
    <source>
        <dbReference type="EMBL" id="GKV25923.1"/>
    </source>
</evidence>
<evidence type="ECO:0000313" key="3">
    <source>
        <dbReference type="Proteomes" id="UP001054252"/>
    </source>
</evidence>